<dbReference type="Pfam" id="PF05201">
    <property type="entry name" value="GlutR_N"/>
    <property type="match status" value="1"/>
</dbReference>
<evidence type="ECO:0000256" key="1">
    <source>
        <dbReference type="ARBA" id="ARBA00005059"/>
    </source>
</evidence>
<evidence type="ECO:0000256" key="10">
    <source>
        <dbReference type="PIRSR" id="PIRSR000445-2"/>
    </source>
</evidence>
<dbReference type="InterPro" id="IPR036291">
    <property type="entry name" value="NAD(P)-bd_dom_sf"/>
</dbReference>
<feature type="binding site" evidence="8 10">
    <location>
        <begin position="49"/>
        <end position="52"/>
    </location>
    <ligand>
        <name>substrate</name>
    </ligand>
</feature>
<dbReference type="PANTHER" id="PTHR43013:SF1">
    <property type="entry name" value="GLUTAMYL-TRNA REDUCTASE"/>
    <property type="match status" value="1"/>
</dbReference>
<accession>A0A3E0I9V6</accession>
<dbReference type="GO" id="GO:0008883">
    <property type="term" value="F:glutamyl-tRNA reductase activity"/>
    <property type="evidence" value="ECO:0007669"/>
    <property type="project" value="UniProtKB-UniRule"/>
</dbReference>
<evidence type="ECO:0000256" key="6">
    <source>
        <dbReference type="ARBA" id="ARBA00023244"/>
    </source>
</evidence>
<comment type="function">
    <text evidence="8">Catalyzes the NADPH-dependent reduction of glutamyl-tRNA(Glu) to glutamate 1-semialdehyde (GSA).</text>
</comment>
<keyword evidence="18" id="KW-1185">Reference proteome</keyword>
<dbReference type="OrthoDB" id="110209at2"/>
<organism evidence="17 18">
    <name type="scientific">Kutzneria buriramensis</name>
    <dbReference type="NCBI Taxonomy" id="1045776"/>
    <lineage>
        <taxon>Bacteria</taxon>
        <taxon>Bacillati</taxon>
        <taxon>Actinomycetota</taxon>
        <taxon>Actinomycetes</taxon>
        <taxon>Pseudonocardiales</taxon>
        <taxon>Pseudonocardiaceae</taxon>
        <taxon>Kutzneria</taxon>
    </lineage>
</organism>
<evidence type="ECO:0000259" key="16">
    <source>
        <dbReference type="Pfam" id="PF05201"/>
    </source>
</evidence>
<feature type="binding site" evidence="8 10">
    <location>
        <position position="109"/>
    </location>
    <ligand>
        <name>substrate</name>
    </ligand>
</feature>
<comment type="similarity">
    <text evidence="2 8 13">Belongs to the glutamyl-tRNA reductase family.</text>
</comment>
<comment type="pathway">
    <text evidence="1 8 13">Porphyrin-containing compound metabolism; protoporphyrin-IX biosynthesis; 5-aminolevulinate from L-glutamyl-tRNA(Glu): step 1/2.</text>
</comment>
<feature type="site" description="Important for activity" evidence="8 12">
    <location>
        <position position="99"/>
    </location>
</feature>
<dbReference type="SUPFAM" id="SSF51735">
    <property type="entry name" value="NAD(P)-binding Rossmann-fold domains"/>
    <property type="match status" value="1"/>
</dbReference>
<dbReference type="InterPro" id="IPR015895">
    <property type="entry name" value="4pyrrol_synth_GluRdtase_N"/>
</dbReference>
<dbReference type="RefSeq" id="WP_116172283.1">
    <property type="nucleotide sequence ID" value="NZ_CP144375.1"/>
</dbReference>
<evidence type="ECO:0000256" key="2">
    <source>
        <dbReference type="ARBA" id="ARBA00005916"/>
    </source>
</evidence>
<feature type="binding site" evidence="8 10">
    <location>
        <position position="120"/>
    </location>
    <ligand>
        <name>substrate</name>
    </ligand>
</feature>
<evidence type="ECO:0000256" key="5">
    <source>
        <dbReference type="ARBA" id="ARBA00023002"/>
    </source>
</evidence>
<dbReference type="SUPFAM" id="SSF69742">
    <property type="entry name" value="Glutamyl tRNA-reductase catalytic, N-terminal domain"/>
    <property type="match status" value="1"/>
</dbReference>
<evidence type="ECO:0000256" key="9">
    <source>
        <dbReference type="PIRSR" id="PIRSR000445-1"/>
    </source>
</evidence>
<evidence type="ECO:0000256" key="4">
    <source>
        <dbReference type="ARBA" id="ARBA00022857"/>
    </source>
</evidence>
<comment type="subunit">
    <text evidence="8">Homodimer.</text>
</comment>
<dbReference type="InterPro" id="IPR015896">
    <property type="entry name" value="4pyrrol_synth_GluRdtase_dimer"/>
</dbReference>
<dbReference type="InterPro" id="IPR036343">
    <property type="entry name" value="GluRdtase_N_sf"/>
</dbReference>
<feature type="binding site" evidence="8 11">
    <location>
        <begin position="189"/>
        <end position="194"/>
    </location>
    <ligand>
        <name>NADP(+)</name>
        <dbReference type="ChEBI" id="CHEBI:58349"/>
    </ligand>
</feature>
<dbReference type="Pfam" id="PF00745">
    <property type="entry name" value="GlutR_dimer"/>
    <property type="match status" value="1"/>
</dbReference>
<dbReference type="InterPro" id="IPR000343">
    <property type="entry name" value="4pyrrol_synth_GluRdtase"/>
</dbReference>
<dbReference type="UniPathway" id="UPA00251">
    <property type="reaction ID" value="UER00316"/>
</dbReference>
<comment type="miscellaneous">
    <text evidence="8">During catalysis, the active site Cys acts as a nucleophile attacking the alpha-carbonyl group of tRNA-bound glutamate with the formation of a thioester intermediate between enzyme and glutamate, and the concomitant release of tRNA(Glu). The thioester intermediate is finally reduced by direct hydride transfer from NADPH, to form the product GSA.</text>
</comment>
<dbReference type="FunFam" id="3.30.460.30:FF:000001">
    <property type="entry name" value="Glutamyl-tRNA reductase"/>
    <property type="match status" value="1"/>
</dbReference>
<feature type="domain" description="Tetrapyrrole biosynthesis glutamyl-tRNA reductase dimerisation" evidence="14">
    <location>
        <begin position="320"/>
        <end position="419"/>
    </location>
</feature>
<dbReference type="EMBL" id="QUNO01000001">
    <property type="protein sequence ID" value="REH55346.1"/>
    <property type="molecule type" value="Genomic_DNA"/>
</dbReference>
<sequence length="442" mass="46223">MSLLAVGVSHRTAEVRTLERLAVSSDGMAKLLDELLGQENVSEAVLLSTCNRIEVYAVVDAFHGGLADVTSVLSRHSGIEVNELCEHFYVHYAAAAVEHLFSVAAGLDSMVVGEAQILGQLRGAYADADEAGTVGKTLHELAQQALRVGKRVHSETGIDHAGASVVSEALADAERVLGGLAGRRALLVGAGSMGGLAAAHLRRAGIGEIVIANRTPANGDRLAAALIEEGVPARAVGLDRLDDEISATDVLLACTGAMDVVVGVDRFHPGARSGPLVVCDLGLPRDVDPEVGAIAGVTLVDLETLQHRLSSAPSALDTERARAIVAEGVRDYLAGQRSAAVTPTVTALRRRAAEVVDAELLRLDSRLPDLDDSIRAELARTVRRVVDKLLHTPTVRVKELASSPGGAGYADALRELFELDPQAAAVVSSPRTVETEHGGGNR</sequence>
<keyword evidence="4 8" id="KW-0521">NADP</keyword>
<dbReference type="InterPro" id="IPR036453">
    <property type="entry name" value="GluRdtase_dimer_dom_sf"/>
</dbReference>
<evidence type="ECO:0000256" key="13">
    <source>
        <dbReference type="RuleBase" id="RU000584"/>
    </source>
</evidence>
<dbReference type="Gene3D" id="3.40.50.720">
    <property type="entry name" value="NAD(P)-binding Rossmann-like Domain"/>
    <property type="match status" value="1"/>
</dbReference>
<dbReference type="NCBIfam" id="NF000744">
    <property type="entry name" value="PRK00045.1-3"/>
    <property type="match status" value="1"/>
</dbReference>
<protein>
    <recommendedName>
        <fullName evidence="3 8">Glutamyl-tRNA reductase</fullName>
        <shortName evidence="8">GluTR</shortName>
        <ecNumber evidence="3 8">1.2.1.70</ecNumber>
    </recommendedName>
</protein>
<dbReference type="Pfam" id="PF01488">
    <property type="entry name" value="Shikimate_DH"/>
    <property type="match status" value="1"/>
</dbReference>
<reference evidence="17 18" key="1">
    <citation type="submission" date="2018-08" db="EMBL/GenBank/DDBJ databases">
        <title>Genomic Encyclopedia of Archaeal and Bacterial Type Strains, Phase II (KMG-II): from individual species to whole genera.</title>
        <authorList>
            <person name="Goeker M."/>
        </authorList>
    </citation>
    <scope>NUCLEOTIDE SEQUENCE [LARGE SCALE GENOMIC DNA]</scope>
    <source>
        <strain evidence="17 18">DSM 45791</strain>
    </source>
</reference>
<dbReference type="PROSITE" id="PS00747">
    <property type="entry name" value="GLUTR"/>
    <property type="match status" value="1"/>
</dbReference>
<proteinExistence type="inferred from homology"/>
<dbReference type="NCBIfam" id="TIGR01035">
    <property type="entry name" value="hemA"/>
    <property type="match status" value="1"/>
</dbReference>
<evidence type="ECO:0000259" key="15">
    <source>
        <dbReference type="Pfam" id="PF01488"/>
    </source>
</evidence>
<comment type="caution">
    <text evidence="17">The sequence shown here is derived from an EMBL/GenBank/DDBJ whole genome shotgun (WGS) entry which is preliminary data.</text>
</comment>
<evidence type="ECO:0000256" key="3">
    <source>
        <dbReference type="ARBA" id="ARBA00012970"/>
    </source>
</evidence>
<dbReference type="PANTHER" id="PTHR43013">
    <property type="entry name" value="GLUTAMYL-TRNA REDUCTASE"/>
    <property type="match status" value="1"/>
</dbReference>
<dbReference type="Proteomes" id="UP000256269">
    <property type="component" value="Unassembled WGS sequence"/>
</dbReference>
<gene>
    <name evidence="8" type="primary">hemA</name>
    <name evidence="17" type="ORF">BCF44_101366</name>
</gene>
<evidence type="ECO:0000256" key="12">
    <source>
        <dbReference type="PIRSR" id="PIRSR000445-4"/>
    </source>
</evidence>
<evidence type="ECO:0000256" key="8">
    <source>
        <dbReference type="HAMAP-Rule" id="MF_00087"/>
    </source>
</evidence>
<evidence type="ECO:0000256" key="11">
    <source>
        <dbReference type="PIRSR" id="PIRSR000445-3"/>
    </source>
</evidence>
<evidence type="ECO:0000259" key="14">
    <source>
        <dbReference type="Pfam" id="PF00745"/>
    </source>
</evidence>
<keyword evidence="5 8" id="KW-0560">Oxidoreductase</keyword>
<dbReference type="Gene3D" id="3.30.460.30">
    <property type="entry name" value="Glutamyl-tRNA reductase, N-terminal domain"/>
    <property type="match status" value="1"/>
</dbReference>
<feature type="domain" description="Glutamyl-tRNA reductase N-terminal" evidence="16">
    <location>
        <begin position="6"/>
        <end position="156"/>
    </location>
</feature>
<evidence type="ECO:0000313" key="18">
    <source>
        <dbReference type="Proteomes" id="UP000256269"/>
    </source>
</evidence>
<dbReference type="PIRSF" id="PIRSF000445">
    <property type="entry name" value="4pyrrol_synth_GluRdtase"/>
    <property type="match status" value="1"/>
</dbReference>
<feature type="active site" description="Nucleophile" evidence="8 9">
    <location>
        <position position="50"/>
    </location>
</feature>
<comment type="catalytic activity">
    <reaction evidence="7 8 13">
        <text>(S)-4-amino-5-oxopentanoate + tRNA(Glu) + NADP(+) = L-glutamyl-tRNA(Glu) + NADPH + H(+)</text>
        <dbReference type="Rhea" id="RHEA:12344"/>
        <dbReference type="Rhea" id="RHEA-COMP:9663"/>
        <dbReference type="Rhea" id="RHEA-COMP:9680"/>
        <dbReference type="ChEBI" id="CHEBI:15378"/>
        <dbReference type="ChEBI" id="CHEBI:57501"/>
        <dbReference type="ChEBI" id="CHEBI:57783"/>
        <dbReference type="ChEBI" id="CHEBI:58349"/>
        <dbReference type="ChEBI" id="CHEBI:78442"/>
        <dbReference type="ChEBI" id="CHEBI:78520"/>
        <dbReference type="EC" id="1.2.1.70"/>
    </reaction>
</comment>
<comment type="domain">
    <text evidence="8">Possesses an unusual extended V-shaped dimeric structure with each monomer consisting of three distinct domains arranged along a curved 'spinal' alpha-helix. The N-terminal catalytic domain specifically recognizes the glutamate moiety of the substrate. The second domain is the NADPH-binding domain, and the third C-terminal domain is responsible for dimerization.</text>
</comment>
<dbReference type="EC" id="1.2.1.70" evidence="3 8"/>
<feature type="binding site" evidence="8 10">
    <location>
        <begin position="114"/>
        <end position="116"/>
    </location>
    <ligand>
        <name>substrate</name>
    </ligand>
</feature>
<dbReference type="HAMAP" id="MF_00087">
    <property type="entry name" value="Glu_tRNA_reductase"/>
    <property type="match status" value="1"/>
</dbReference>
<evidence type="ECO:0000256" key="7">
    <source>
        <dbReference type="ARBA" id="ARBA00047464"/>
    </source>
</evidence>
<dbReference type="GO" id="GO:0019353">
    <property type="term" value="P:protoporphyrinogen IX biosynthetic process from glutamate"/>
    <property type="evidence" value="ECO:0007669"/>
    <property type="project" value="TreeGrafter"/>
</dbReference>
<keyword evidence="6 8" id="KW-0627">Porphyrin biosynthesis</keyword>
<feature type="domain" description="Quinate/shikimate 5-dehydrogenase/glutamyl-tRNA reductase" evidence="15">
    <location>
        <begin position="173"/>
        <end position="307"/>
    </location>
</feature>
<name>A0A3E0I9V6_9PSEU</name>
<dbReference type="CDD" id="cd05213">
    <property type="entry name" value="NAD_bind_Glutamyl_tRNA_reduct"/>
    <property type="match status" value="1"/>
</dbReference>
<dbReference type="SUPFAM" id="SSF69075">
    <property type="entry name" value="Glutamyl tRNA-reductase dimerization domain"/>
    <property type="match status" value="1"/>
</dbReference>
<dbReference type="AlphaFoldDB" id="A0A3E0I9V6"/>
<dbReference type="GO" id="GO:0050661">
    <property type="term" value="F:NADP binding"/>
    <property type="evidence" value="ECO:0007669"/>
    <property type="project" value="InterPro"/>
</dbReference>
<evidence type="ECO:0000313" key="17">
    <source>
        <dbReference type="EMBL" id="REH55346.1"/>
    </source>
</evidence>
<dbReference type="InterPro" id="IPR006151">
    <property type="entry name" value="Shikm_DH/Glu-tRNA_Rdtase"/>
</dbReference>
<dbReference type="InterPro" id="IPR018214">
    <property type="entry name" value="GluRdtase_CS"/>
</dbReference>